<dbReference type="OrthoDB" id="3650565at2759"/>
<feature type="region of interest" description="Disordered" evidence="1">
    <location>
        <begin position="370"/>
        <end position="411"/>
    </location>
</feature>
<proteinExistence type="predicted"/>
<accession>A0A0F4G4M6</accession>
<protein>
    <submittedName>
        <fullName evidence="2">Uncharacterized protein</fullName>
    </submittedName>
</protein>
<reference evidence="2 3" key="1">
    <citation type="submission" date="2015-03" db="EMBL/GenBank/DDBJ databases">
        <title>RNA-seq based gene annotation and comparative genomics of four Zymoseptoria species reveal species-specific pathogenicity related genes and transposable element activity.</title>
        <authorList>
            <person name="Grandaubert J."/>
            <person name="Bhattacharyya A."/>
            <person name="Stukenbrock E.H."/>
        </authorList>
    </citation>
    <scope>NUCLEOTIDE SEQUENCE [LARGE SCALE GENOMIC DNA]</scope>
    <source>
        <strain evidence="2 3">Zb18110</strain>
    </source>
</reference>
<evidence type="ECO:0000313" key="3">
    <source>
        <dbReference type="Proteomes" id="UP000033647"/>
    </source>
</evidence>
<name>A0A0F4G4M6_9PEZI</name>
<evidence type="ECO:0000256" key="1">
    <source>
        <dbReference type="SAM" id="MobiDB-lite"/>
    </source>
</evidence>
<sequence length="824" mass="91567">MSRAREKANDDGTKANALAHKLVATLAAQTGIDPDAFILPSLWLMGTVLEISLPQGLFDKLETSIKGSANRAGAIHGYSIGGQGKYIHLQMGIDTNESIRGDTGRGSRILTMKNGLAANSSNRMELVQVASVANAPPPAYEASRILPLHSRFQQLAHFFRMCVGMNPYDIGTFLGFLSIDGEDKLDSDKIIVRGQTNDCKSMLSTACAALSHANGHDLRRILTTEGLIGLDVELHGRLSFTEISFRAKWGLLAHIQDRAVKEALQKVRPSFFMTWPQDLPFAPQVHIVDTPVYDQSYCMLISSSIRPTKSQREALLVQLRNELGASPTKKAWVTEAFPKKDQMWFRADGLLDMRFKTQILNSEVRATFTEQHDAAQEERQPVVDSDSHGQPGLEPGSMPTSMPDNALTSDDASASKREAWTWLIWLRQSNEEGSKLKSTIGRQLTTVLKSNILDEMLPGDRVCVYVETCSSNKHPWQDRSLVQKILADRPIHLISVNPDRVTRRVEEIDTVLNLVAAWHTQGLPSRDGGTDKDWRLVDAEGAADAKVKASIGRQKAYGAGWHNRADGAATRLNYDVARRGGPSQQLLALHRALHYLIKSHGFKKVLLVARSCSSDSQPENYVLSTSIARQLQFLQNMMPEALREGDLTAIVEWKALGVSASKDDFVDQLAEQLKIHGDNVLVLTMRLDHMTRCSEQHSRLTQLLLEGGHGAGSFLWDHETHLDVAEAFKLDHRQCGDPSIIAWAQALQSQKRAPMVRLSWPMIQLILWVLGDEESATAVRHVKDSEEWVQSMALSSWQGEQDVFPELSQRDSNEIGYSSDTQES</sequence>
<evidence type="ECO:0000313" key="2">
    <source>
        <dbReference type="EMBL" id="KJX92293.1"/>
    </source>
</evidence>
<dbReference type="AlphaFoldDB" id="A0A0F4G4M6"/>
<feature type="compositionally biased region" description="Polar residues" evidence="1">
    <location>
        <begin position="815"/>
        <end position="824"/>
    </location>
</feature>
<organism evidence="2 3">
    <name type="scientific">Zymoseptoria brevis</name>
    <dbReference type="NCBI Taxonomy" id="1047168"/>
    <lineage>
        <taxon>Eukaryota</taxon>
        <taxon>Fungi</taxon>
        <taxon>Dikarya</taxon>
        <taxon>Ascomycota</taxon>
        <taxon>Pezizomycotina</taxon>
        <taxon>Dothideomycetes</taxon>
        <taxon>Dothideomycetidae</taxon>
        <taxon>Mycosphaerellales</taxon>
        <taxon>Mycosphaerellaceae</taxon>
        <taxon>Zymoseptoria</taxon>
    </lineage>
</organism>
<keyword evidence="3" id="KW-1185">Reference proteome</keyword>
<gene>
    <name evidence="2" type="ORF">TI39_contig5876g00004</name>
</gene>
<comment type="caution">
    <text evidence="2">The sequence shown here is derived from an EMBL/GenBank/DDBJ whole genome shotgun (WGS) entry which is preliminary data.</text>
</comment>
<feature type="compositionally biased region" description="Polar residues" evidence="1">
    <location>
        <begin position="398"/>
        <end position="411"/>
    </location>
</feature>
<feature type="region of interest" description="Disordered" evidence="1">
    <location>
        <begin position="800"/>
        <end position="824"/>
    </location>
</feature>
<dbReference type="EMBL" id="LAFY01005831">
    <property type="protein sequence ID" value="KJX92293.1"/>
    <property type="molecule type" value="Genomic_DNA"/>
</dbReference>
<dbReference type="Proteomes" id="UP000033647">
    <property type="component" value="Unassembled WGS sequence"/>
</dbReference>
<feature type="compositionally biased region" description="Basic and acidic residues" evidence="1">
    <location>
        <begin position="370"/>
        <end position="387"/>
    </location>
</feature>